<organism evidence="1 2">
    <name type="scientific">Vreelandella olivaria</name>
    <dbReference type="NCBI Taxonomy" id="390919"/>
    <lineage>
        <taxon>Bacteria</taxon>
        <taxon>Pseudomonadati</taxon>
        <taxon>Pseudomonadota</taxon>
        <taxon>Gammaproteobacteria</taxon>
        <taxon>Oceanospirillales</taxon>
        <taxon>Halomonadaceae</taxon>
        <taxon>Vreelandella</taxon>
    </lineage>
</organism>
<gene>
    <name evidence="1" type="ORF">HORIV_68450</name>
</gene>
<evidence type="ECO:0000313" key="2">
    <source>
        <dbReference type="Proteomes" id="UP000289555"/>
    </source>
</evidence>
<proteinExistence type="predicted"/>
<dbReference type="EMBL" id="AP019416">
    <property type="protein sequence ID" value="BBI54424.1"/>
    <property type="molecule type" value="Genomic_DNA"/>
</dbReference>
<protein>
    <submittedName>
        <fullName evidence="1">Uncharacterized protein</fullName>
    </submittedName>
</protein>
<accession>A0ABM7GUK0</accession>
<name>A0ABM7GUK0_9GAMM</name>
<evidence type="ECO:0000313" key="1">
    <source>
        <dbReference type="EMBL" id="BBI54424.1"/>
    </source>
</evidence>
<keyword evidence="2" id="KW-1185">Reference proteome</keyword>
<dbReference type="Proteomes" id="UP000289555">
    <property type="component" value="Chromosome"/>
</dbReference>
<reference evidence="2" key="1">
    <citation type="journal article" date="2019" name="Microbiol. Resour. Announc.">
        <title>Complete Genome Sequence of Halomonas olivaria, a Moderately Halophilic Bacterium Isolated from Olive Processing Effluents, Obtained by Nanopore Sequencing.</title>
        <authorList>
            <person name="Nagata S."/>
            <person name="Ii K.M."/>
            <person name="Tsukimi T."/>
            <person name="Miura M.C."/>
            <person name="Galipon J."/>
            <person name="Arakawa K."/>
        </authorList>
    </citation>
    <scope>NUCLEOTIDE SEQUENCE [LARGE SCALE GENOMIC DNA]</scope>
    <source>
        <strain evidence="2">TYRC17</strain>
    </source>
</reference>
<sequence>MGGLRDQSGQALQVFGMLGIDRRLGQALVNRVIRRQYRAIGIVWGDFTFEAIFF</sequence>